<evidence type="ECO:0000256" key="2">
    <source>
        <dbReference type="ARBA" id="ARBA00022487"/>
    </source>
</evidence>
<dbReference type="EMBL" id="JAVHJL010000005">
    <property type="protein sequence ID" value="KAK6503708.1"/>
    <property type="molecule type" value="Genomic_DNA"/>
</dbReference>
<evidence type="ECO:0000256" key="7">
    <source>
        <dbReference type="ARBA" id="ARBA00022837"/>
    </source>
</evidence>
<protein>
    <recommendedName>
        <fullName evidence="10">Carboxylic ester hydrolase</fullName>
        <ecNumber evidence="10">3.1.1.-</ecNumber>
    </recommendedName>
</protein>
<dbReference type="PANTHER" id="PTHR33938">
    <property type="entry name" value="FERULOYL ESTERASE B-RELATED"/>
    <property type="match status" value="1"/>
</dbReference>
<keyword evidence="5 10" id="KW-0732">Signal</keyword>
<keyword evidence="12" id="KW-1185">Reference proteome</keyword>
<keyword evidence="4" id="KW-0479">Metal-binding</keyword>
<evidence type="ECO:0000256" key="10">
    <source>
        <dbReference type="RuleBase" id="RU361238"/>
    </source>
</evidence>
<comment type="caution">
    <text evidence="11">The sequence shown here is derived from an EMBL/GenBank/DDBJ whole genome shotgun (WGS) entry which is preliminary data.</text>
</comment>
<keyword evidence="3" id="KW-0624">Polysaccharide degradation</keyword>
<dbReference type="InterPro" id="IPR011118">
    <property type="entry name" value="Tannase/feruloyl_esterase"/>
</dbReference>
<dbReference type="AlphaFoldDB" id="A0AAV9W847"/>
<evidence type="ECO:0000256" key="9">
    <source>
        <dbReference type="ARBA" id="ARBA00034075"/>
    </source>
</evidence>
<evidence type="ECO:0000256" key="8">
    <source>
        <dbReference type="ARBA" id="ARBA00023157"/>
    </source>
</evidence>
<comment type="catalytic activity">
    <reaction evidence="9">
        <text>feruloyl-polysaccharide + H2O = ferulate + polysaccharide.</text>
        <dbReference type="EC" id="3.1.1.73"/>
    </reaction>
</comment>
<keyword evidence="8" id="KW-1015">Disulfide bond</keyword>
<dbReference type="InterPro" id="IPR029058">
    <property type="entry name" value="AB_hydrolase_fold"/>
</dbReference>
<reference evidence="11 12" key="1">
    <citation type="submission" date="2023-08" db="EMBL/GenBank/DDBJ databases">
        <authorList>
            <person name="Palmer J.M."/>
        </authorList>
    </citation>
    <scope>NUCLEOTIDE SEQUENCE [LARGE SCALE GENOMIC DNA]</scope>
    <source>
        <strain evidence="11 12">TWF481</strain>
    </source>
</reference>
<evidence type="ECO:0000256" key="5">
    <source>
        <dbReference type="ARBA" id="ARBA00022729"/>
    </source>
</evidence>
<dbReference type="EC" id="3.1.1.-" evidence="10"/>
<evidence type="ECO:0000256" key="6">
    <source>
        <dbReference type="ARBA" id="ARBA00022801"/>
    </source>
</evidence>
<dbReference type="Proteomes" id="UP001370758">
    <property type="component" value="Unassembled WGS sequence"/>
</dbReference>
<comment type="similarity">
    <text evidence="1 10">Belongs to the tannase family.</text>
</comment>
<keyword evidence="2" id="KW-0719">Serine esterase</keyword>
<evidence type="ECO:0000256" key="4">
    <source>
        <dbReference type="ARBA" id="ARBA00022723"/>
    </source>
</evidence>
<proteinExistence type="inferred from homology"/>
<keyword evidence="7" id="KW-0106">Calcium</keyword>
<dbReference type="PANTHER" id="PTHR33938:SF15">
    <property type="entry name" value="FERULOYL ESTERASE B-RELATED"/>
    <property type="match status" value="1"/>
</dbReference>
<keyword evidence="6 10" id="KW-0378">Hydrolase</keyword>
<dbReference type="SUPFAM" id="SSF53474">
    <property type="entry name" value="alpha/beta-Hydrolases"/>
    <property type="match status" value="1"/>
</dbReference>
<dbReference type="Pfam" id="PF07519">
    <property type="entry name" value="Tannase"/>
    <property type="match status" value="1"/>
</dbReference>
<dbReference type="GO" id="GO:0045493">
    <property type="term" value="P:xylan catabolic process"/>
    <property type="evidence" value="ECO:0007669"/>
    <property type="project" value="UniProtKB-KW"/>
</dbReference>
<dbReference type="GO" id="GO:0046872">
    <property type="term" value="F:metal ion binding"/>
    <property type="evidence" value="ECO:0007669"/>
    <property type="project" value="UniProtKB-KW"/>
</dbReference>
<dbReference type="Gene3D" id="3.40.50.1820">
    <property type="entry name" value="alpha/beta hydrolase"/>
    <property type="match status" value="1"/>
</dbReference>
<keyword evidence="3" id="KW-0858">Xylan degradation</keyword>
<evidence type="ECO:0000313" key="11">
    <source>
        <dbReference type="EMBL" id="KAK6503708.1"/>
    </source>
</evidence>
<name>A0AAV9W847_9PEZI</name>
<sequence>MRVSSIGALSGLITLSLSAVGTASFITDCQNFATGFVNEDTVVLSSTYVTEGTVLTSPDICTAAVTATANFCRVKLKVATSDSSHVITEAWLPRNWKNKGKRLLMTGNGAWGGCLPYTDMALTSSLGFAAIGHDAGHSGPWANEFTNPEIFKDWVYRSLLAATKAGKAATNHIYGIDELSKSYFMGCSTGGRQALKLAQEYPDEYDGILAAAPTVNWVNLEFGEAIVALAVGLPGSPTFLTQEQWDAVVAATMEQCDGIDGVIDGILENPARCDFRPEALLCGPGQTWALNGCLTPVQIETVKKIYSPIYGNGGCYVYPALPLGGFNEQGFPFKYGTFSGGGVQDFLRYVVYNDSSYDLRSQFNYDTGDYMIDSEFFGAQTNKTDLSGFQASGHKLLMYHGQADTLVPPTSSYDYYNAVSREMSLQPSALDQFFRFFPISSLGHCIGGTGMNYVGGPSQIQSFPGALDNVPIRNSAIMTLVDWVEKGNAPDTLRGYKLSATGEILGQKDHCRYPRKTTYKGHGDPNKRTSWKCV</sequence>
<feature type="chain" id="PRO_5043108435" description="Carboxylic ester hydrolase" evidence="10">
    <location>
        <begin position="24"/>
        <end position="534"/>
    </location>
</feature>
<evidence type="ECO:0000256" key="1">
    <source>
        <dbReference type="ARBA" id="ARBA00006249"/>
    </source>
</evidence>
<gene>
    <name evidence="11" type="primary">FAEB-2_3</name>
    <name evidence="11" type="ORF">TWF481_008712</name>
</gene>
<organism evidence="11 12">
    <name type="scientific">Arthrobotrys musiformis</name>
    <dbReference type="NCBI Taxonomy" id="47236"/>
    <lineage>
        <taxon>Eukaryota</taxon>
        <taxon>Fungi</taxon>
        <taxon>Dikarya</taxon>
        <taxon>Ascomycota</taxon>
        <taxon>Pezizomycotina</taxon>
        <taxon>Orbiliomycetes</taxon>
        <taxon>Orbiliales</taxon>
        <taxon>Orbiliaceae</taxon>
        <taxon>Arthrobotrys</taxon>
    </lineage>
</organism>
<accession>A0AAV9W847</accession>
<feature type="signal peptide" evidence="10">
    <location>
        <begin position="1"/>
        <end position="23"/>
    </location>
</feature>
<dbReference type="GO" id="GO:0030600">
    <property type="term" value="F:feruloyl esterase activity"/>
    <property type="evidence" value="ECO:0007669"/>
    <property type="project" value="UniProtKB-EC"/>
</dbReference>
<evidence type="ECO:0000256" key="3">
    <source>
        <dbReference type="ARBA" id="ARBA00022651"/>
    </source>
</evidence>
<keyword evidence="3" id="KW-0119">Carbohydrate metabolism</keyword>
<evidence type="ECO:0000313" key="12">
    <source>
        <dbReference type="Proteomes" id="UP001370758"/>
    </source>
</evidence>